<keyword evidence="11" id="KW-0594">Phospholipid biosynthesis</keyword>
<evidence type="ECO:0000256" key="1">
    <source>
        <dbReference type="ARBA" id="ARBA00004651"/>
    </source>
</evidence>
<dbReference type="PANTHER" id="PTHR46382:SF1">
    <property type="entry name" value="PHOSPHATIDATE CYTIDYLYLTRANSFERASE"/>
    <property type="match status" value="1"/>
</dbReference>
<gene>
    <name evidence="14" type="ORF">SDC9_70652</name>
</gene>
<keyword evidence="12" id="KW-1208">Phospholipid metabolism</keyword>
<evidence type="ECO:0000256" key="10">
    <source>
        <dbReference type="ARBA" id="ARBA00023136"/>
    </source>
</evidence>
<keyword evidence="7" id="KW-0548">Nucleotidyltransferase</keyword>
<evidence type="ECO:0000256" key="5">
    <source>
        <dbReference type="ARBA" id="ARBA00022679"/>
    </source>
</evidence>
<feature type="transmembrane region" description="Helical" evidence="13">
    <location>
        <begin position="206"/>
        <end position="225"/>
    </location>
</feature>
<protein>
    <recommendedName>
        <fullName evidence="15">Phosphatidate cytidylyltransferase</fullName>
    </recommendedName>
</protein>
<evidence type="ECO:0000256" key="3">
    <source>
        <dbReference type="ARBA" id="ARBA00022475"/>
    </source>
</evidence>
<keyword evidence="4" id="KW-0444">Lipid biosynthesis</keyword>
<evidence type="ECO:0000256" key="11">
    <source>
        <dbReference type="ARBA" id="ARBA00023209"/>
    </source>
</evidence>
<feature type="transmembrane region" description="Helical" evidence="13">
    <location>
        <begin position="172"/>
        <end position="194"/>
    </location>
</feature>
<reference evidence="14" key="1">
    <citation type="submission" date="2019-08" db="EMBL/GenBank/DDBJ databases">
        <authorList>
            <person name="Kucharzyk K."/>
            <person name="Murdoch R.W."/>
            <person name="Higgins S."/>
            <person name="Loffler F."/>
        </authorList>
    </citation>
    <scope>NUCLEOTIDE SEQUENCE</scope>
</reference>
<feature type="transmembrane region" description="Helical" evidence="13">
    <location>
        <begin position="133"/>
        <end position="151"/>
    </location>
</feature>
<keyword evidence="5" id="KW-0808">Transferase</keyword>
<evidence type="ECO:0008006" key="15">
    <source>
        <dbReference type="Google" id="ProtNLM"/>
    </source>
</evidence>
<feature type="transmembrane region" description="Helical" evidence="13">
    <location>
        <begin position="82"/>
        <end position="99"/>
    </location>
</feature>
<comment type="caution">
    <text evidence="14">The sequence shown here is derived from an EMBL/GenBank/DDBJ whole genome shotgun (WGS) entry which is preliminary data.</text>
</comment>
<accession>A0A644Y8B5</accession>
<evidence type="ECO:0000256" key="8">
    <source>
        <dbReference type="ARBA" id="ARBA00022989"/>
    </source>
</evidence>
<sequence>MKKILTPRFLSGAAYFLIMLPVFYYSDTPVLSFAIALVSVGCVYDALHVTGSPESKMLMPIALVFAGAYPFLPVYLPGITRVVIYVYLLMVIVLYVLHFDTMKLENALHCGAFSVMLPVFIGTAVMSRQLENGLYYLILTFVGVWVSDTMAQVSGKLFGRHKLGSAISPNKTVEGCVGSVVFTAAAFAAAGYVINTRFGLTVSYTVITALGVLVSIVSQFGDLLASAVKRTYGVKDYSKLIPGHGGMYDRFDSFALVAPLIYFVASLSEFIS</sequence>
<keyword evidence="10 13" id="KW-0472">Membrane</keyword>
<dbReference type="PANTHER" id="PTHR46382">
    <property type="entry name" value="PHOSPHATIDATE CYTIDYLYLTRANSFERASE"/>
    <property type="match status" value="1"/>
</dbReference>
<evidence type="ECO:0000256" key="6">
    <source>
        <dbReference type="ARBA" id="ARBA00022692"/>
    </source>
</evidence>
<evidence type="ECO:0000256" key="13">
    <source>
        <dbReference type="SAM" id="Phobius"/>
    </source>
</evidence>
<comment type="similarity">
    <text evidence="2">Belongs to the CDS family.</text>
</comment>
<dbReference type="PROSITE" id="PS01315">
    <property type="entry name" value="CDS"/>
    <property type="match status" value="1"/>
</dbReference>
<feature type="transmembrane region" description="Helical" evidence="13">
    <location>
        <begin position="57"/>
        <end position="76"/>
    </location>
</feature>
<organism evidence="14">
    <name type="scientific">bioreactor metagenome</name>
    <dbReference type="NCBI Taxonomy" id="1076179"/>
    <lineage>
        <taxon>unclassified sequences</taxon>
        <taxon>metagenomes</taxon>
        <taxon>ecological metagenomes</taxon>
    </lineage>
</organism>
<dbReference type="GO" id="GO:0005886">
    <property type="term" value="C:plasma membrane"/>
    <property type="evidence" value="ECO:0007669"/>
    <property type="project" value="UniProtKB-SubCell"/>
</dbReference>
<dbReference type="GO" id="GO:0016024">
    <property type="term" value="P:CDP-diacylglycerol biosynthetic process"/>
    <property type="evidence" value="ECO:0007669"/>
    <property type="project" value="TreeGrafter"/>
</dbReference>
<keyword evidence="9" id="KW-0443">Lipid metabolism</keyword>
<dbReference type="AlphaFoldDB" id="A0A644Y8B5"/>
<proteinExistence type="inferred from homology"/>
<evidence type="ECO:0000256" key="7">
    <source>
        <dbReference type="ARBA" id="ARBA00022695"/>
    </source>
</evidence>
<evidence type="ECO:0000256" key="4">
    <source>
        <dbReference type="ARBA" id="ARBA00022516"/>
    </source>
</evidence>
<keyword evidence="6 13" id="KW-0812">Transmembrane</keyword>
<evidence type="ECO:0000256" key="2">
    <source>
        <dbReference type="ARBA" id="ARBA00010185"/>
    </source>
</evidence>
<evidence type="ECO:0000313" key="14">
    <source>
        <dbReference type="EMBL" id="MPM24171.1"/>
    </source>
</evidence>
<name>A0A644Y8B5_9ZZZZ</name>
<dbReference type="InterPro" id="IPR000374">
    <property type="entry name" value="PC_trans"/>
</dbReference>
<evidence type="ECO:0000256" key="9">
    <source>
        <dbReference type="ARBA" id="ARBA00023098"/>
    </source>
</evidence>
<feature type="transmembrane region" description="Helical" evidence="13">
    <location>
        <begin position="106"/>
        <end position="127"/>
    </location>
</feature>
<evidence type="ECO:0000256" key="12">
    <source>
        <dbReference type="ARBA" id="ARBA00023264"/>
    </source>
</evidence>
<keyword evidence="8 13" id="KW-1133">Transmembrane helix</keyword>
<keyword evidence="3" id="KW-1003">Cell membrane</keyword>
<dbReference type="GO" id="GO:0004605">
    <property type="term" value="F:phosphatidate cytidylyltransferase activity"/>
    <property type="evidence" value="ECO:0007669"/>
    <property type="project" value="TreeGrafter"/>
</dbReference>
<comment type="subcellular location">
    <subcellularLocation>
        <location evidence="1">Cell membrane</location>
        <topology evidence="1">Multi-pass membrane protein</topology>
    </subcellularLocation>
</comment>
<dbReference type="Pfam" id="PF01148">
    <property type="entry name" value="CTP_transf_1"/>
    <property type="match status" value="1"/>
</dbReference>
<dbReference type="EMBL" id="VSSQ01004201">
    <property type="protein sequence ID" value="MPM24171.1"/>
    <property type="molecule type" value="Genomic_DNA"/>
</dbReference>
<feature type="transmembrane region" description="Helical" evidence="13">
    <location>
        <begin position="7"/>
        <end position="24"/>
    </location>
</feature>